<proteinExistence type="predicted"/>
<name>A0A5B7EIB5_PORTR</name>
<organism evidence="1 2">
    <name type="scientific">Portunus trituberculatus</name>
    <name type="common">Swimming crab</name>
    <name type="synonym">Neptunus trituberculatus</name>
    <dbReference type="NCBI Taxonomy" id="210409"/>
    <lineage>
        <taxon>Eukaryota</taxon>
        <taxon>Metazoa</taxon>
        <taxon>Ecdysozoa</taxon>
        <taxon>Arthropoda</taxon>
        <taxon>Crustacea</taxon>
        <taxon>Multicrustacea</taxon>
        <taxon>Malacostraca</taxon>
        <taxon>Eumalacostraca</taxon>
        <taxon>Eucarida</taxon>
        <taxon>Decapoda</taxon>
        <taxon>Pleocyemata</taxon>
        <taxon>Brachyura</taxon>
        <taxon>Eubrachyura</taxon>
        <taxon>Portunoidea</taxon>
        <taxon>Portunidae</taxon>
        <taxon>Portuninae</taxon>
        <taxon>Portunus</taxon>
    </lineage>
</organism>
<protein>
    <recommendedName>
        <fullName evidence="3">RNA-directed DNA polymerase from transposon X-element</fullName>
    </recommendedName>
</protein>
<reference evidence="1 2" key="1">
    <citation type="submission" date="2019-05" db="EMBL/GenBank/DDBJ databases">
        <title>Another draft genome of Portunus trituberculatus and its Hox gene families provides insights of decapod evolution.</title>
        <authorList>
            <person name="Jeong J.-H."/>
            <person name="Song I."/>
            <person name="Kim S."/>
            <person name="Choi T."/>
            <person name="Kim D."/>
            <person name="Ryu S."/>
            <person name="Kim W."/>
        </authorList>
    </citation>
    <scope>NUCLEOTIDE SEQUENCE [LARGE SCALE GENOMIC DNA]</scope>
    <source>
        <tissue evidence="1">Muscle</tissue>
    </source>
</reference>
<dbReference type="Proteomes" id="UP000324222">
    <property type="component" value="Unassembled WGS sequence"/>
</dbReference>
<dbReference type="AlphaFoldDB" id="A0A5B7EIB5"/>
<evidence type="ECO:0000313" key="1">
    <source>
        <dbReference type="EMBL" id="MPC33155.1"/>
    </source>
</evidence>
<accession>A0A5B7EIB5</accession>
<evidence type="ECO:0000313" key="2">
    <source>
        <dbReference type="Proteomes" id="UP000324222"/>
    </source>
</evidence>
<dbReference type="EMBL" id="VSRR010002771">
    <property type="protein sequence ID" value="MPC33155.1"/>
    <property type="molecule type" value="Genomic_DNA"/>
</dbReference>
<comment type="caution">
    <text evidence="1">The sequence shown here is derived from an EMBL/GenBank/DDBJ whole genome shotgun (WGS) entry which is preliminary data.</text>
</comment>
<sequence length="80" mass="9090">MPSIKVHRNDVFHALAGLNPRKAYGPYRVLRIVLKNCLSTPTFPSCWKFAYIQPVPKKGDRSNPSNYFPKALISCLSKKI</sequence>
<gene>
    <name evidence="1" type="ORF">E2C01_026498</name>
</gene>
<evidence type="ECO:0008006" key="3">
    <source>
        <dbReference type="Google" id="ProtNLM"/>
    </source>
</evidence>
<keyword evidence="2" id="KW-1185">Reference proteome</keyword>